<dbReference type="AlphaFoldDB" id="A0A162HES4"/>
<gene>
    <name evidence="1" type="ORF">Lp19_3451</name>
</gene>
<protein>
    <submittedName>
        <fullName evidence="1">Uncharacterized protein</fullName>
    </submittedName>
</protein>
<dbReference type="Proteomes" id="UP000076882">
    <property type="component" value="Unassembled WGS sequence"/>
</dbReference>
<comment type="caution">
    <text evidence="1">The sequence shown here is derived from an EMBL/GenBank/DDBJ whole genome shotgun (WGS) entry which is preliminary data.</text>
</comment>
<accession>A0A162HES4</accession>
<sequence>MLKRSKGKPEKVVKDPDKCFKNDGLVHDKNTTNTAKQPHVHIEFDDIADTPKIFIDGVAQESVQHINLTWYKPDMEDDHVHGRYRIEMVDKQRRLRGIGQGK</sequence>
<proteinExistence type="predicted"/>
<organism evidence="1 2">
    <name type="scientific">Lactiplantibacillus plantarum</name>
    <name type="common">Lactobacillus plantarum</name>
    <dbReference type="NCBI Taxonomy" id="1590"/>
    <lineage>
        <taxon>Bacteria</taxon>
        <taxon>Bacillati</taxon>
        <taxon>Bacillota</taxon>
        <taxon>Bacilli</taxon>
        <taxon>Lactobacillales</taxon>
        <taxon>Lactobacillaceae</taxon>
        <taxon>Lactiplantibacillus</taxon>
    </lineage>
</organism>
<evidence type="ECO:0000313" key="2">
    <source>
        <dbReference type="Proteomes" id="UP000076882"/>
    </source>
</evidence>
<dbReference type="PATRIC" id="fig|1590.201.peg.3386"/>
<name>A0A162HES4_LACPN</name>
<reference evidence="1 2" key="1">
    <citation type="submission" date="2016-03" db="EMBL/GenBank/DDBJ databases">
        <title>Comparative genomics of 54 Lactobacillus plantarum strains reveals genomic uncoupling from niche constraints.</title>
        <authorList>
            <person name="Martino M.E."/>
        </authorList>
    </citation>
    <scope>NUCLEOTIDE SEQUENCE [LARGE SCALE GENOMIC DNA]</scope>
    <source>
        <strain evidence="1 2">19.1</strain>
    </source>
</reference>
<evidence type="ECO:0000313" key="1">
    <source>
        <dbReference type="EMBL" id="KZU92165.1"/>
    </source>
</evidence>
<dbReference type="EMBL" id="LUXM01000040">
    <property type="protein sequence ID" value="KZU92165.1"/>
    <property type="molecule type" value="Genomic_DNA"/>
</dbReference>